<protein>
    <submittedName>
        <fullName evidence="1">Uncharacterized protein</fullName>
    </submittedName>
</protein>
<proteinExistence type="predicted"/>
<dbReference type="Proteomes" id="UP000005850">
    <property type="component" value="Chromosome"/>
</dbReference>
<dbReference type="Gene3D" id="3.30.2170.10">
    <property type="entry name" value="archaeoglobus fulgidus dsm 4304 superfamily"/>
    <property type="match status" value="1"/>
</dbReference>
<dbReference type="KEGG" id="blr:BRLA_c011460"/>
<evidence type="ECO:0000313" key="2">
    <source>
        <dbReference type="Proteomes" id="UP000005850"/>
    </source>
</evidence>
<dbReference type="AlphaFoldDB" id="A0A075R235"/>
<keyword evidence="2" id="KW-1185">Reference proteome</keyword>
<sequence length="63" mass="7312">MKPVFNHPWDLSEEEAIELQNTLAKRSYKMTNLGINYFVGIDVTYSQRNDTLVAALLLWKIVL</sequence>
<reference evidence="1 2" key="1">
    <citation type="journal article" date="2011" name="J. Bacteriol.">
        <title>Genome sequence of Brevibacillus laterosporus LMG 15441, a pathogen of invertebrates.</title>
        <authorList>
            <person name="Djukic M."/>
            <person name="Poehlein A."/>
            <person name="Thurmer A."/>
            <person name="Daniel R."/>
        </authorList>
    </citation>
    <scope>NUCLEOTIDE SEQUENCE [LARGE SCALE GENOMIC DNA]</scope>
    <source>
        <strain evidence="1 2">LMG 15441</strain>
    </source>
</reference>
<dbReference type="HOGENOM" id="CLU_2877007_0_0_9"/>
<gene>
    <name evidence="1" type="ORF">BRLA_c011460</name>
</gene>
<name>A0A075R235_BRELA</name>
<evidence type="ECO:0000313" key="1">
    <source>
        <dbReference type="EMBL" id="AIG25486.1"/>
    </source>
</evidence>
<organism evidence="1 2">
    <name type="scientific">Brevibacillus laterosporus LMG 15441</name>
    <dbReference type="NCBI Taxonomy" id="1042163"/>
    <lineage>
        <taxon>Bacteria</taxon>
        <taxon>Bacillati</taxon>
        <taxon>Bacillota</taxon>
        <taxon>Bacilli</taxon>
        <taxon>Bacillales</taxon>
        <taxon>Paenibacillaceae</taxon>
        <taxon>Brevibacillus</taxon>
    </lineage>
</organism>
<dbReference type="EMBL" id="CP007806">
    <property type="protein sequence ID" value="AIG25486.1"/>
    <property type="molecule type" value="Genomic_DNA"/>
</dbReference>
<accession>A0A075R235</accession>